<evidence type="ECO:0000256" key="2">
    <source>
        <dbReference type="SAM" id="Phobius"/>
    </source>
</evidence>
<keyword evidence="2" id="KW-0812">Transmembrane</keyword>
<dbReference type="AlphaFoldDB" id="A0A397SQ93"/>
<evidence type="ECO:0000256" key="1">
    <source>
        <dbReference type="SAM" id="MobiDB-lite"/>
    </source>
</evidence>
<organism evidence="3 4">
    <name type="scientific">Glomus cerebriforme</name>
    <dbReference type="NCBI Taxonomy" id="658196"/>
    <lineage>
        <taxon>Eukaryota</taxon>
        <taxon>Fungi</taxon>
        <taxon>Fungi incertae sedis</taxon>
        <taxon>Mucoromycota</taxon>
        <taxon>Glomeromycotina</taxon>
        <taxon>Glomeromycetes</taxon>
        <taxon>Glomerales</taxon>
        <taxon>Glomeraceae</taxon>
        <taxon>Glomus</taxon>
    </lineage>
</organism>
<dbReference type="EMBL" id="QKYT01000382">
    <property type="protein sequence ID" value="RIA86107.1"/>
    <property type="molecule type" value="Genomic_DNA"/>
</dbReference>
<keyword evidence="2" id="KW-1133">Transmembrane helix</keyword>
<evidence type="ECO:0000313" key="3">
    <source>
        <dbReference type="EMBL" id="RIA86107.1"/>
    </source>
</evidence>
<keyword evidence="4" id="KW-1185">Reference proteome</keyword>
<feature type="region of interest" description="Disordered" evidence="1">
    <location>
        <begin position="1"/>
        <end position="21"/>
    </location>
</feature>
<evidence type="ECO:0000313" key="4">
    <source>
        <dbReference type="Proteomes" id="UP000265703"/>
    </source>
</evidence>
<reference evidence="3 4" key="1">
    <citation type="submission" date="2018-06" db="EMBL/GenBank/DDBJ databases">
        <title>Comparative genomics reveals the genomic features of Rhizophagus irregularis, R. cerebriforme, R. diaphanum and Gigaspora rosea, and their symbiotic lifestyle signature.</title>
        <authorList>
            <person name="Morin E."/>
            <person name="San Clemente H."/>
            <person name="Chen E.C.H."/>
            <person name="De La Providencia I."/>
            <person name="Hainaut M."/>
            <person name="Kuo A."/>
            <person name="Kohler A."/>
            <person name="Murat C."/>
            <person name="Tang N."/>
            <person name="Roy S."/>
            <person name="Loubradou J."/>
            <person name="Henrissat B."/>
            <person name="Grigoriev I.V."/>
            <person name="Corradi N."/>
            <person name="Roux C."/>
            <person name="Martin F.M."/>
        </authorList>
    </citation>
    <scope>NUCLEOTIDE SEQUENCE [LARGE SCALE GENOMIC DNA]</scope>
    <source>
        <strain evidence="3 4">DAOM 227022</strain>
    </source>
</reference>
<gene>
    <name evidence="3" type="ORF">C1645_878886</name>
</gene>
<name>A0A397SQ93_9GLOM</name>
<dbReference type="Proteomes" id="UP000265703">
    <property type="component" value="Unassembled WGS sequence"/>
</dbReference>
<proteinExistence type="predicted"/>
<keyword evidence="2" id="KW-0472">Membrane</keyword>
<feature type="transmembrane region" description="Helical" evidence="2">
    <location>
        <begin position="69"/>
        <end position="90"/>
    </location>
</feature>
<evidence type="ECO:0008006" key="5">
    <source>
        <dbReference type="Google" id="ProtNLM"/>
    </source>
</evidence>
<dbReference type="OrthoDB" id="2417677at2759"/>
<sequence length="100" mass="11151">MEGNGDNVNPPPPNVSGDGNVVRLSPELQKVLDSLNKKQRRIYDASPTKIDALELILEERKKSESRWELMSVSIYTITTVIITLINALFFSSEDSTKSLS</sequence>
<protein>
    <recommendedName>
        <fullName evidence="5">Transmembrane protein</fullName>
    </recommendedName>
</protein>
<comment type="caution">
    <text evidence="3">The sequence shown here is derived from an EMBL/GenBank/DDBJ whole genome shotgun (WGS) entry which is preliminary data.</text>
</comment>
<accession>A0A397SQ93</accession>